<keyword evidence="2" id="KW-1185">Reference proteome</keyword>
<comment type="caution">
    <text evidence="1">The sequence shown here is derived from an EMBL/GenBank/DDBJ whole genome shotgun (WGS) entry which is preliminary data.</text>
</comment>
<name>A0A7Y0FMC5_9BACT</name>
<dbReference type="RefSeq" id="WP_169531218.1">
    <property type="nucleotide sequence ID" value="NZ_JABBGH010000002.1"/>
</dbReference>
<dbReference type="AlphaFoldDB" id="A0A7Y0FMC5"/>
<organism evidence="1 2">
    <name type="scientific">Hymenobacter polaris</name>
    <dbReference type="NCBI Taxonomy" id="2682546"/>
    <lineage>
        <taxon>Bacteria</taxon>
        <taxon>Pseudomonadati</taxon>
        <taxon>Bacteroidota</taxon>
        <taxon>Cytophagia</taxon>
        <taxon>Cytophagales</taxon>
        <taxon>Hymenobacteraceae</taxon>
        <taxon>Hymenobacter</taxon>
    </lineage>
</organism>
<sequence length="176" mass="19551">MNKRLLTYGSLLLGAVAGVVLLERTRRQAPTSQLNPTAPVRSKHTIRVQAPAERAWQVLSEVNSWPAWQPDIAYAHLPGPAQDGARFNWSASGYLPIHSTLHTVESGARFGWSGTAFGAFTVHNWQFASRDGYTEVTAEESMEGWLVSLLQPILQPALDKGNARWLEYLKQRAEQA</sequence>
<proteinExistence type="predicted"/>
<dbReference type="Gene3D" id="3.30.530.20">
    <property type="match status" value="1"/>
</dbReference>
<evidence type="ECO:0000313" key="2">
    <source>
        <dbReference type="Proteomes" id="UP000559626"/>
    </source>
</evidence>
<dbReference type="InterPro" id="IPR019587">
    <property type="entry name" value="Polyketide_cyclase/dehydratase"/>
</dbReference>
<reference evidence="1 2" key="1">
    <citation type="submission" date="2020-04" db="EMBL/GenBank/DDBJ databases">
        <title>Hymenobacter polaris sp. nov., isolated from Arctic soil.</title>
        <authorList>
            <person name="Dahal R.H."/>
        </authorList>
    </citation>
    <scope>NUCLEOTIDE SEQUENCE [LARGE SCALE GENOMIC DNA]</scope>
    <source>
        <strain evidence="1 2">RP-2-7</strain>
    </source>
</reference>
<protein>
    <submittedName>
        <fullName evidence="1">Polyketide cyclase/dehydrase</fullName>
    </submittedName>
</protein>
<evidence type="ECO:0000313" key="1">
    <source>
        <dbReference type="EMBL" id="NML65713.1"/>
    </source>
</evidence>
<accession>A0A7Y0FMC5</accession>
<dbReference type="Proteomes" id="UP000559626">
    <property type="component" value="Unassembled WGS sequence"/>
</dbReference>
<dbReference type="EMBL" id="JABBGH010000002">
    <property type="protein sequence ID" value="NML65713.1"/>
    <property type="molecule type" value="Genomic_DNA"/>
</dbReference>
<dbReference type="SUPFAM" id="SSF55961">
    <property type="entry name" value="Bet v1-like"/>
    <property type="match status" value="1"/>
</dbReference>
<dbReference type="InterPro" id="IPR023393">
    <property type="entry name" value="START-like_dom_sf"/>
</dbReference>
<gene>
    <name evidence="1" type="ORF">HHL22_10900</name>
</gene>
<dbReference type="Pfam" id="PF10604">
    <property type="entry name" value="Polyketide_cyc2"/>
    <property type="match status" value="1"/>
</dbReference>